<sequence length="310" mass="34505">MSVTEYAPIVTDDDVVDMAAPNINVNENENTDFNHHLEFEPLHASDAARRLISNEIYVADEEVPSFAAPAAEGGNTLLDRIRKAQQQHQQPKGSASNQVSTEFAQQGFAMEQSLESVVRSNQIPNDIQSTQPPQDVSIMEENVNQQQPFQPDTYSYATPGTNPIMPPMYSPVSRNHTTPSSTKVMDILSSVGTIAGNAATYTLRKGQKLVNTLTSSDDRQTQSLLTTNHDINVENNGNRTRATVGNPIEDVVSATNTMQPPSSETSNYNMREYFQQFLTDMMSLFMASPWFVKIAVVFLVLLFFWLLYDN</sequence>
<protein>
    <submittedName>
        <fullName evidence="2">Uncharacterized protein</fullName>
    </submittedName>
</protein>
<reference evidence="2" key="1">
    <citation type="submission" date="2021-01" db="EMBL/GenBank/DDBJ databases">
        <authorList>
            <person name="Corre E."/>
            <person name="Pelletier E."/>
            <person name="Niang G."/>
            <person name="Scheremetjew M."/>
            <person name="Finn R."/>
            <person name="Kale V."/>
            <person name="Holt S."/>
            <person name="Cochrane G."/>
            <person name="Meng A."/>
            <person name="Brown T."/>
            <person name="Cohen L."/>
        </authorList>
    </citation>
    <scope>NUCLEOTIDE SEQUENCE</scope>
    <source>
        <strain evidence="2">CCMP1452</strain>
    </source>
</reference>
<evidence type="ECO:0000256" key="1">
    <source>
        <dbReference type="SAM" id="Phobius"/>
    </source>
</evidence>
<dbReference type="AlphaFoldDB" id="A0A7S2SLC1"/>
<accession>A0A7S2SLC1</accession>
<feature type="transmembrane region" description="Helical" evidence="1">
    <location>
        <begin position="290"/>
        <end position="308"/>
    </location>
</feature>
<keyword evidence="1" id="KW-1133">Transmembrane helix</keyword>
<dbReference type="EMBL" id="HBHI01031182">
    <property type="protein sequence ID" value="CAD9703393.1"/>
    <property type="molecule type" value="Transcribed_RNA"/>
</dbReference>
<gene>
    <name evidence="2" type="ORF">EANT1437_LOCUS16064</name>
</gene>
<evidence type="ECO:0000313" key="2">
    <source>
        <dbReference type="EMBL" id="CAD9703393.1"/>
    </source>
</evidence>
<keyword evidence="1" id="KW-0472">Membrane</keyword>
<name>A0A7S2SLC1_9STRA</name>
<proteinExistence type="predicted"/>
<organism evidence="2">
    <name type="scientific">Eucampia antarctica</name>
    <dbReference type="NCBI Taxonomy" id="49252"/>
    <lineage>
        <taxon>Eukaryota</taxon>
        <taxon>Sar</taxon>
        <taxon>Stramenopiles</taxon>
        <taxon>Ochrophyta</taxon>
        <taxon>Bacillariophyta</taxon>
        <taxon>Mediophyceae</taxon>
        <taxon>Biddulphiophycidae</taxon>
        <taxon>Hemiaulales</taxon>
        <taxon>Hemiaulaceae</taxon>
        <taxon>Eucampia</taxon>
    </lineage>
</organism>
<keyword evidence="1" id="KW-0812">Transmembrane</keyword>